<comment type="caution">
    <text evidence="3">The sequence shown here is derived from an EMBL/GenBank/DDBJ whole genome shotgun (WGS) entry which is preliminary data.</text>
</comment>
<keyword evidence="1" id="KW-0597">Phosphoprotein</keyword>
<dbReference type="SUPFAM" id="SSF49879">
    <property type="entry name" value="SMAD/FHA domain"/>
    <property type="match status" value="1"/>
</dbReference>
<dbReference type="Proteomes" id="UP000245639">
    <property type="component" value="Unassembled WGS sequence"/>
</dbReference>
<sequence length="152" mass="16187">MSEGPPVETTQDAGTGTWVVTIWADRDYHELVLARQPADAPATPGEFPAALAPREVVLRADEVRIGRARDPAGGDVPEIDLAGPPRDPGVSALHAVLLALPRDRWVVMDAGSTNGTTLNYAEDPLAPDTPVPLRSGDTIHVGAWTTLTVERR</sequence>
<dbReference type="Pfam" id="PF00498">
    <property type="entry name" value="FHA"/>
    <property type="match status" value="1"/>
</dbReference>
<dbReference type="RefSeq" id="WP_165825700.1">
    <property type="nucleotide sequence ID" value="NZ_QEKW01000006.1"/>
</dbReference>
<gene>
    <name evidence="3" type="ORF">C8D89_106246</name>
</gene>
<feature type="domain" description="FHA" evidence="2">
    <location>
        <begin position="63"/>
        <end position="123"/>
    </location>
</feature>
<dbReference type="InterPro" id="IPR000253">
    <property type="entry name" value="FHA_dom"/>
</dbReference>
<dbReference type="CDD" id="cd00060">
    <property type="entry name" value="FHA"/>
    <property type="match status" value="1"/>
</dbReference>
<evidence type="ECO:0000313" key="4">
    <source>
        <dbReference type="Proteomes" id="UP000245639"/>
    </source>
</evidence>
<organism evidence="3 4">
    <name type="scientific">Actinomycetospora cinnamomea</name>
    <dbReference type="NCBI Taxonomy" id="663609"/>
    <lineage>
        <taxon>Bacteria</taxon>
        <taxon>Bacillati</taxon>
        <taxon>Actinomycetota</taxon>
        <taxon>Actinomycetes</taxon>
        <taxon>Pseudonocardiales</taxon>
        <taxon>Pseudonocardiaceae</taxon>
        <taxon>Actinomycetospora</taxon>
    </lineage>
</organism>
<evidence type="ECO:0000313" key="3">
    <source>
        <dbReference type="EMBL" id="PVZ09582.1"/>
    </source>
</evidence>
<dbReference type="InterPro" id="IPR008984">
    <property type="entry name" value="SMAD_FHA_dom_sf"/>
</dbReference>
<dbReference type="AlphaFoldDB" id="A0A2U1FBM2"/>
<keyword evidence="4" id="KW-1185">Reference proteome</keyword>
<accession>A0A2U1FBM2</accession>
<protein>
    <submittedName>
        <fullName evidence="3">FHA domain-containing protein</fullName>
    </submittedName>
</protein>
<dbReference type="InterPro" id="IPR050923">
    <property type="entry name" value="Cell_Proc_Reg/RNA_Proc"/>
</dbReference>
<dbReference type="PANTHER" id="PTHR23308">
    <property type="entry name" value="NUCLEAR INHIBITOR OF PROTEIN PHOSPHATASE-1"/>
    <property type="match status" value="1"/>
</dbReference>
<dbReference type="Gene3D" id="2.60.200.20">
    <property type="match status" value="1"/>
</dbReference>
<evidence type="ECO:0000256" key="1">
    <source>
        <dbReference type="ARBA" id="ARBA00022553"/>
    </source>
</evidence>
<dbReference type="PROSITE" id="PS50006">
    <property type="entry name" value="FHA_DOMAIN"/>
    <property type="match status" value="1"/>
</dbReference>
<reference evidence="3 4" key="1">
    <citation type="submission" date="2018-04" db="EMBL/GenBank/DDBJ databases">
        <title>Genomic Encyclopedia of Type Strains, Phase IV (KMG-IV): sequencing the most valuable type-strain genomes for metagenomic binning, comparative biology and taxonomic classification.</title>
        <authorList>
            <person name="Goeker M."/>
        </authorList>
    </citation>
    <scope>NUCLEOTIDE SEQUENCE [LARGE SCALE GENOMIC DNA]</scope>
    <source>
        <strain evidence="3 4">DSM 45771</strain>
    </source>
</reference>
<dbReference type="EMBL" id="QEKW01000006">
    <property type="protein sequence ID" value="PVZ09582.1"/>
    <property type="molecule type" value="Genomic_DNA"/>
</dbReference>
<name>A0A2U1FBM2_9PSEU</name>
<proteinExistence type="predicted"/>
<evidence type="ECO:0000259" key="2">
    <source>
        <dbReference type="PROSITE" id="PS50006"/>
    </source>
</evidence>